<reference evidence="2 3" key="1">
    <citation type="journal article" date="2002" name="Virus Genes">
        <title>Identification and characterization of Hyphantria cunea nucleopolyhedrovirus homologous repeated regions.</title>
        <authorList>
            <person name="FelipeAlves C.A."/>
            <person name="Ikeda M."/>
            <person name="Kobayashi M."/>
        </authorList>
    </citation>
    <scope>NUCLEOTIDE SEQUENCE [LARGE SCALE GENOMIC DNA]</scope>
</reference>
<organism evidence="2 3">
    <name type="scientific">Hyphantria cunea nuclear polyhedrosis virus</name>
    <name type="common">HcNPV</name>
    <dbReference type="NCBI Taxonomy" id="28288"/>
    <lineage>
        <taxon>Viruses</taxon>
        <taxon>Viruses incertae sedis</taxon>
        <taxon>Naldaviricetes</taxon>
        <taxon>Lefavirales</taxon>
        <taxon>Baculoviridae</taxon>
        <taxon>Alphabaculovirus</taxon>
        <taxon>Alphabaculovirus hycuneae</taxon>
    </lineage>
</organism>
<evidence type="ECO:0000313" key="3">
    <source>
        <dbReference type="Proteomes" id="UP000202376"/>
    </source>
</evidence>
<organismHost>
    <name type="scientific">Lepidoptera</name>
    <name type="common">moths &amp; butterflies</name>
    <dbReference type="NCBI Taxonomy" id="7088"/>
</organismHost>
<accession>Q2NNW5</accession>
<gene>
    <name evidence="2" type="ORF">HynVgp024</name>
</gene>
<sequence>MPKTTKPYSRPSDASSAGVTETTKPYSRPSDAPSAGVTEIKIERSNQFKAASGKFGKRHVDKFNKETRLTGFIDIKLVDYQRSLKLNDKLESMLKRQKSIFSDKIAFEQKQTFVVAFAHPTYSIKYKKSPTNELKIYCDNINKDLLFKNKNRQLSNALPNVASFRVHINDQTIFNVQTAIYDREDAQLILSLYLSPQQLIELLPLKKCVIFLNILPFKNWTVPLDLMHAFMNLPLPPPLPAA</sequence>
<dbReference type="KEGG" id="vg:3890621"/>
<protein>
    <submittedName>
        <fullName evidence="2">ORF24 peptide</fullName>
    </submittedName>
</protein>
<feature type="region of interest" description="Disordered" evidence="1">
    <location>
        <begin position="1"/>
        <end position="36"/>
    </location>
</feature>
<dbReference type="OrthoDB" id="10911at10239"/>
<feature type="compositionally biased region" description="Polar residues" evidence="1">
    <location>
        <begin position="12"/>
        <end position="25"/>
    </location>
</feature>
<evidence type="ECO:0000313" key="2">
    <source>
        <dbReference type="EMBL" id="BAE72313.1"/>
    </source>
</evidence>
<dbReference type="RefSeq" id="YP_473212.1">
    <property type="nucleotide sequence ID" value="NC_007767.1"/>
</dbReference>
<dbReference type="EMBL" id="AP009046">
    <property type="protein sequence ID" value="BAE72313.1"/>
    <property type="molecule type" value="Genomic_DNA"/>
</dbReference>
<proteinExistence type="predicted"/>
<keyword evidence="3" id="KW-1185">Reference proteome</keyword>
<reference evidence="2 3" key="3">
    <citation type="journal article" date="2006" name="J. Gen. Virol.">
        <title>Gene organization and complete sequence of the Hyphantria cunea nucleopolyhedrovirus genome.</title>
        <authorList>
            <person name="Ikeda M."/>
            <person name="Shikata M."/>
            <person name="Shirata N."/>
            <person name="Chaeychomsri S."/>
            <person name="Kobayashi M."/>
        </authorList>
    </citation>
    <scope>NUCLEOTIDE SEQUENCE [LARGE SCALE GENOMIC DNA]</scope>
</reference>
<evidence type="ECO:0000256" key="1">
    <source>
        <dbReference type="SAM" id="MobiDB-lite"/>
    </source>
</evidence>
<dbReference type="Proteomes" id="UP000202376">
    <property type="component" value="Segment"/>
</dbReference>
<name>Q2NNW5_NPVHC</name>
<dbReference type="GeneID" id="3890621"/>
<reference evidence="2 3" key="2">
    <citation type="journal article" date="2004" name="Virology">
        <title>Identification and functional analysis of Hyphantria cunea nucleopolyhedrovirus iap genes.</title>
        <authorList>
            <person name="Ikeda M."/>
            <person name="Yanagimoto K."/>
            <person name="Kobayashi M."/>
        </authorList>
    </citation>
    <scope>NUCLEOTIDE SEQUENCE [LARGE SCALE GENOMIC DNA]</scope>
</reference>